<dbReference type="SUPFAM" id="SSF63418">
    <property type="entry name" value="MurE/MurF N-terminal domain"/>
    <property type="match status" value="1"/>
</dbReference>
<dbReference type="InterPro" id="IPR035911">
    <property type="entry name" value="MurE/MurF_N"/>
</dbReference>
<sequence length="463" mass="53340">MRLEKALDILYGELVNTPFISAFSGVTYNVKKVVSGTLFFALNPDDIKRAIANGAYGIVFEGDMVCSDDTEIAWIKVRSIDQSMRRFVRYFLLESKYTLVMLTPIEISLAKSLQIGLSILHSITLQDCLEEIFKLYKDQDKSKDENTLPFCKILLTSIQALENLQIHTCYSVQYARQRVERSRSIFSQHDLEKEIPRRYHKHCSVISYTLFESKVIWENAVYKLSLPYILLPFVESLMATFSFLKQEYWQSYIESMGGLYARESKTTRIVSGKEIKPFNPRLPKYMQGDIGIKGLHVEELGYCYLDSNERLSSSVKDKILLFCTNPSLFACPSLQERDLGYDTEIQNNAHIIFESLRKSRDSNVLMEYLKVEARHLKMLSCYAKGIKLPRTTQKNITIPYAHINHLTQILTKTSYHLAVIYGISKKAFEKNADLPRQSKRQDQKTIHAITQPPDLFSAHGIQI</sequence>
<organism evidence="1 2">
    <name type="scientific">Helicobacter bilis</name>
    <dbReference type="NCBI Taxonomy" id="37372"/>
    <lineage>
        <taxon>Bacteria</taxon>
        <taxon>Pseudomonadati</taxon>
        <taxon>Campylobacterota</taxon>
        <taxon>Epsilonproteobacteria</taxon>
        <taxon>Campylobacterales</taxon>
        <taxon>Helicobacteraceae</taxon>
        <taxon>Helicobacter</taxon>
    </lineage>
</organism>
<name>A0A1Q2LIS8_9HELI</name>
<proteinExistence type="predicted"/>
<dbReference type="RefSeq" id="WP_005217433.1">
    <property type="nucleotide sequence ID" value="NZ_CABKOK010000001.1"/>
</dbReference>
<dbReference type="EMBL" id="CP019645">
    <property type="protein sequence ID" value="AQQ59832.1"/>
    <property type="molecule type" value="Genomic_DNA"/>
</dbReference>
<dbReference type="KEGG" id="hbl:XJ32_06755"/>
<evidence type="ECO:0000313" key="2">
    <source>
        <dbReference type="Proteomes" id="UP000188298"/>
    </source>
</evidence>
<reference evidence="1 2" key="1">
    <citation type="submission" date="2017-02" db="EMBL/GenBank/DDBJ databases">
        <title>Whole genome sequencing of Helicobacter bilis strain AAQJH.</title>
        <authorList>
            <person name="Conlan S."/>
            <person name="Thomas P.J."/>
            <person name="Mullikin J."/>
            <person name="Palmore T.N."/>
            <person name="Frank K.M."/>
            <person name="Segre J.A."/>
        </authorList>
    </citation>
    <scope>NUCLEOTIDE SEQUENCE [LARGE SCALE GENOMIC DNA]</scope>
    <source>
        <strain evidence="1 2">AAQJH</strain>
    </source>
</reference>
<accession>A0A1Q2LIS8</accession>
<gene>
    <name evidence="1" type="ORF">XJ32_06755</name>
</gene>
<evidence type="ECO:0000313" key="1">
    <source>
        <dbReference type="EMBL" id="AQQ59832.1"/>
    </source>
</evidence>
<protein>
    <submittedName>
        <fullName evidence="1">Uncharacterized protein</fullName>
    </submittedName>
</protein>
<dbReference type="AlphaFoldDB" id="A0A1Q2LIS8"/>
<dbReference type="Proteomes" id="UP000188298">
    <property type="component" value="Chromosome"/>
</dbReference>